<dbReference type="PANTHER" id="PTHR38592:SF3">
    <property type="entry name" value="BLL4819 PROTEIN"/>
    <property type="match status" value="1"/>
</dbReference>
<feature type="transmembrane region" description="Helical" evidence="1">
    <location>
        <begin position="83"/>
        <end position="100"/>
    </location>
</feature>
<evidence type="ECO:0000256" key="1">
    <source>
        <dbReference type="SAM" id="Phobius"/>
    </source>
</evidence>
<protein>
    <recommendedName>
        <fullName evidence="4">OpgC protein</fullName>
    </recommendedName>
</protein>
<accession>A0A1I5JI43</accession>
<dbReference type="GeneID" id="35873563"/>
<evidence type="ECO:0000313" key="3">
    <source>
        <dbReference type="Proteomes" id="UP000182692"/>
    </source>
</evidence>
<feature type="transmembrane region" description="Helical" evidence="1">
    <location>
        <begin position="315"/>
        <end position="333"/>
    </location>
</feature>
<keyword evidence="1" id="KW-0812">Transmembrane</keyword>
<evidence type="ECO:0008006" key="4">
    <source>
        <dbReference type="Google" id="ProtNLM"/>
    </source>
</evidence>
<dbReference type="EMBL" id="FOWR01000001">
    <property type="protein sequence ID" value="SFO72026.1"/>
    <property type="molecule type" value="Genomic_DNA"/>
</dbReference>
<dbReference type="Pfam" id="PF09912">
    <property type="entry name" value="DUF2141"/>
    <property type="match status" value="1"/>
</dbReference>
<evidence type="ECO:0000313" key="2">
    <source>
        <dbReference type="EMBL" id="SFO72026.1"/>
    </source>
</evidence>
<reference evidence="2 3" key="1">
    <citation type="submission" date="2016-10" db="EMBL/GenBank/DDBJ databases">
        <authorList>
            <person name="de Groot N.N."/>
        </authorList>
    </citation>
    <scope>NUCLEOTIDE SEQUENCE [LARGE SCALE GENOMIC DNA]</scope>
    <source>
        <strain evidence="2 3">DSM 15893</strain>
    </source>
</reference>
<dbReference type="AlphaFoldDB" id="A0A1I5JI43"/>
<organism evidence="2 3">
    <name type="scientific">Enterovibrio norvegicus DSM 15893</name>
    <dbReference type="NCBI Taxonomy" id="1121869"/>
    <lineage>
        <taxon>Bacteria</taxon>
        <taxon>Pseudomonadati</taxon>
        <taxon>Pseudomonadota</taxon>
        <taxon>Gammaproteobacteria</taxon>
        <taxon>Vibrionales</taxon>
        <taxon>Vibrionaceae</taxon>
        <taxon>Enterovibrio</taxon>
    </lineage>
</organism>
<feature type="transmembrane region" description="Helical" evidence="1">
    <location>
        <begin position="237"/>
        <end position="257"/>
    </location>
</feature>
<keyword evidence="1" id="KW-0472">Membrane</keyword>
<dbReference type="Pfam" id="PF10129">
    <property type="entry name" value="OpgC_C"/>
    <property type="match status" value="1"/>
</dbReference>
<feature type="transmembrane region" description="Helical" evidence="1">
    <location>
        <begin position="41"/>
        <end position="62"/>
    </location>
</feature>
<gene>
    <name evidence="2" type="ORF">SAMN03084138_00191</name>
</gene>
<dbReference type="RefSeq" id="WP_074924915.1">
    <property type="nucleotide sequence ID" value="NZ_FOWR01000001.1"/>
</dbReference>
<feature type="transmembrane region" description="Helical" evidence="1">
    <location>
        <begin position="164"/>
        <end position="182"/>
    </location>
</feature>
<dbReference type="STRING" id="1121869.SAMN03084138_00191"/>
<name>A0A1I5JI43_9GAMM</name>
<sequence>MKRIPALDSIRGLLLLLMTINHLFWISGGRSPVQYFTSEPLGPFGPAEGFVFISALLAGAIYSRDALSNADVRAKAFHRAFTLYRYHIVCLVAVFIWFLASKYAFPDHQNLLAQNFPNLLTAPLETLLFSAVLINKPSYFDILPLYIIFMLLLPLLIAMYRKGLFWLVLGVSLLLWSTSGEISERQLNAVMGSGVFDAFTLHAGYFDPFAWQLLFVVGSAIGFQLQRGNLIRWHHPMLTFLCIAGIGILFAAHHGAFLSMGIHRGIIYGLADKSELGWLRLLTLSMWVYLIALVISKFPNALTFRPLSYIGRHSLHVFAWQTAMIYFAAPLLAEIRFEPFYLAVMFGFVASLWVPAWIREFTKGRSSTQYWGAAITTGIGGLLALNVSMANTADNDTLMVGNEKFPLTIKLKDVREPQDPVVLMVYSEFDDITAVPSVHWQKYTPEEAKEGITLDELAAGKYVVFAFQDRNKDGLITLADNQIPIEGFGYSNNPSLQGPPSKEQVTFTHNKAAMLTIHFNNWY</sequence>
<dbReference type="PANTHER" id="PTHR38592">
    <property type="entry name" value="BLL4819 PROTEIN"/>
    <property type="match status" value="1"/>
</dbReference>
<feature type="transmembrane region" description="Helical" evidence="1">
    <location>
        <begin position="370"/>
        <end position="389"/>
    </location>
</feature>
<dbReference type="OrthoDB" id="9775975at2"/>
<feature type="transmembrane region" description="Helical" evidence="1">
    <location>
        <begin position="277"/>
        <end position="295"/>
    </location>
</feature>
<proteinExistence type="predicted"/>
<feature type="transmembrane region" description="Helical" evidence="1">
    <location>
        <begin position="209"/>
        <end position="225"/>
    </location>
</feature>
<feature type="transmembrane region" description="Helical" evidence="1">
    <location>
        <begin position="12"/>
        <end position="29"/>
    </location>
</feature>
<feature type="transmembrane region" description="Helical" evidence="1">
    <location>
        <begin position="138"/>
        <end position="157"/>
    </location>
</feature>
<feature type="transmembrane region" description="Helical" evidence="1">
    <location>
        <begin position="339"/>
        <end position="358"/>
    </location>
</feature>
<keyword evidence="1" id="KW-1133">Transmembrane helix</keyword>
<dbReference type="InterPro" id="IPR014550">
    <property type="entry name" value="UCP028704_OpgC"/>
</dbReference>
<dbReference type="Proteomes" id="UP000182692">
    <property type="component" value="Unassembled WGS sequence"/>
</dbReference>
<dbReference type="InterPro" id="IPR018673">
    <property type="entry name" value="DUF2141"/>
</dbReference>